<dbReference type="Pfam" id="PF02815">
    <property type="entry name" value="MIR"/>
    <property type="match status" value="1"/>
</dbReference>
<reference evidence="5" key="1">
    <citation type="submission" date="2014-09" db="EMBL/GenBank/DDBJ databases">
        <title>Draft genome sequence of an oleaginous Mucoromycotina fungus Mucor ambiguus NBRC6742.</title>
        <authorList>
            <person name="Takeda I."/>
            <person name="Yamane N."/>
            <person name="Morita T."/>
            <person name="Tamano K."/>
            <person name="Machida M."/>
            <person name="Baker S."/>
            <person name="Koike H."/>
        </authorList>
    </citation>
    <scope>NUCLEOTIDE SEQUENCE</scope>
    <source>
        <strain evidence="5">NBRC 6742</strain>
    </source>
</reference>
<dbReference type="AlphaFoldDB" id="A0A0C9M1L8"/>
<proteinExistence type="predicted"/>
<dbReference type="PANTHER" id="PTHR46809:SF2">
    <property type="entry name" value="GH21273P"/>
    <property type="match status" value="1"/>
</dbReference>
<protein>
    <submittedName>
        <fullName evidence="5">MIR domain containing protein</fullName>
    </submittedName>
</protein>
<evidence type="ECO:0000256" key="1">
    <source>
        <dbReference type="ARBA" id="ARBA00022729"/>
    </source>
</evidence>
<feature type="domain" description="MIR" evidence="4">
    <location>
        <begin position="90"/>
        <end position="142"/>
    </location>
</feature>
<dbReference type="InterPro" id="IPR036300">
    <property type="entry name" value="MIR_dom_sf"/>
</dbReference>
<dbReference type="Proteomes" id="UP000053815">
    <property type="component" value="Unassembled WGS sequence"/>
</dbReference>
<dbReference type="EMBL" id="DF836309">
    <property type="protein sequence ID" value="GAN02331.1"/>
    <property type="molecule type" value="Genomic_DNA"/>
</dbReference>
<dbReference type="STRING" id="91626.A0A0C9M1L8"/>
<accession>A0A0C9M1L8</accession>
<dbReference type="InterPro" id="IPR016093">
    <property type="entry name" value="MIR_motif"/>
</dbReference>
<keyword evidence="1 3" id="KW-0732">Signal</keyword>
<feature type="signal peptide" evidence="3">
    <location>
        <begin position="1"/>
        <end position="16"/>
    </location>
</feature>
<dbReference type="PANTHER" id="PTHR46809">
    <property type="entry name" value="STROMAL CELL-DERIVED FACTOR 2-LIKE PROTEIN"/>
    <property type="match status" value="1"/>
</dbReference>
<dbReference type="CDD" id="cd23279">
    <property type="entry name" value="beta-trefoil_MIR_SDF2-like"/>
    <property type="match status" value="1"/>
</dbReference>
<organism evidence="5">
    <name type="scientific">Mucor ambiguus</name>
    <dbReference type="NCBI Taxonomy" id="91626"/>
    <lineage>
        <taxon>Eukaryota</taxon>
        <taxon>Fungi</taxon>
        <taxon>Fungi incertae sedis</taxon>
        <taxon>Mucoromycota</taxon>
        <taxon>Mucoromycotina</taxon>
        <taxon>Mucoromycetes</taxon>
        <taxon>Mucorales</taxon>
        <taxon>Mucorineae</taxon>
        <taxon>Mucoraceae</taxon>
        <taxon>Mucor</taxon>
    </lineage>
</organism>
<evidence type="ECO:0000259" key="4">
    <source>
        <dbReference type="PROSITE" id="PS50919"/>
    </source>
</evidence>
<evidence type="ECO:0000256" key="3">
    <source>
        <dbReference type="SAM" id="SignalP"/>
    </source>
</evidence>
<evidence type="ECO:0000256" key="2">
    <source>
        <dbReference type="ARBA" id="ARBA00022737"/>
    </source>
</evidence>
<dbReference type="OrthoDB" id="5588846at2759"/>
<dbReference type="Gene3D" id="2.80.10.50">
    <property type="match status" value="1"/>
</dbReference>
<feature type="chain" id="PRO_5002199164" evidence="3">
    <location>
        <begin position="17"/>
        <end position="212"/>
    </location>
</feature>
<dbReference type="PROSITE" id="PS50919">
    <property type="entry name" value="MIR"/>
    <property type="match status" value="2"/>
</dbReference>
<keyword evidence="2" id="KW-0677">Repeat</keyword>
<feature type="domain" description="MIR" evidence="4">
    <location>
        <begin position="28"/>
        <end position="82"/>
    </location>
</feature>
<dbReference type="SMART" id="SM00472">
    <property type="entry name" value="MIR"/>
    <property type="match status" value="3"/>
</dbReference>
<evidence type="ECO:0000313" key="5">
    <source>
        <dbReference type="EMBL" id="GAN02331.1"/>
    </source>
</evidence>
<gene>
    <name evidence="5" type="ORF">MAM1_0020d01774</name>
</gene>
<name>A0A0C9M1L8_9FUNG</name>
<evidence type="ECO:0000313" key="6">
    <source>
        <dbReference type="Proteomes" id="UP000053815"/>
    </source>
</evidence>
<dbReference type="SUPFAM" id="SSF82109">
    <property type="entry name" value="MIR domain"/>
    <property type="match status" value="1"/>
</dbReference>
<sequence>MKASYLLLTFAPFIFAADSSVPEIQDGFEQVTCGSTLKLTNKANNYKLHSHGVTYGSGSGQQSVTGFPNADDGNSFWIVEAASGKVCSRGEPIPCGSAVRLKHANTQGYLHSHLHQSPLSRQQEVSCYDGKDSGDNWKVECLNSGDKVWHREQPVQFVHEDTYAYLSSNSNHQFGQPIPGQLEVAASRSASKNTQWMAQEGIYFAATSTSKY</sequence>
<keyword evidence="6" id="KW-1185">Reference proteome</keyword>